<evidence type="ECO:0000256" key="1">
    <source>
        <dbReference type="SAM" id="Phobius"/>
    </source>
</evidence>
<keyword evidence="1" id="KW-0472">Membrane</keyword>
<dbReference type="EMBL" id="VTUX01000010">
    <property type="protein sequence ID" value="KAA1188486.1"/>
    <property type="molecule type" value="Genomic_DNA"/>
</dbReference>
<dbReference type="Pfam" id="PF14341">
    <property type="entry name" value="PilX_N"/>
    <property type="match status" value="1"/>
</dbReference>
<dbReference type="InterPro" id="IPR025746">
    <property type="entry name" value="PilX_N_dom"/>
</dbReference>
<organism evidence="3 4">
    <name type="scientific">Pseudohalioglobus sediminis</name>
    <dbReference type="NCBI Taxonomy" id="2606449"/>
    <lineage>
        <taxon>Bacteria</taxon>
        <taxon>Pseudomonadati</taxon>
        <taxon>Pseudomonadota</taxon>
        <taxon>Gammaproteobacteria</taxon>
        <taxon>Cellvibrionales</taxon>
        <taxon>Halieaceae</taxon>
        <taxon>Pseudohalioglobus</taxon>
    </lineage>
</organism>
<keyword evidence="4" id="KW-1185">Reference proteome</keyword>
<sequence length="173" mass="18424">MARRCIVQTISTSTEGQSGVALVTSLLFLLVVTIISITAANNSSLGLKMSANMQDSYQSFQAAEAGIYATLGLAGTTNDPFLRQPVIDDPFASVTQHPLRRMAADPNDVPINVDVFLISIERACPRPPSASGGTSIGLLDCDYYRIESEHDLPGKARTRVELGVVKTVIGNNG</sequence>
<name>A0A5B0WNY7_9GAMM</name>
<protein>
    <recommendedName>
        <fullName evidence="2">Type 4 fimbrial biogenesis protein PilX N-terminal domain-containing protein</fullName>
    </recommendedName>
</protein>
<gene>
    <name evidence="3" type="ORF">F0M18_18530</name>
</gene>
<dbReference type="AlphaFoldDB" id="A0A5B0WNY7"/>
<comment type="caution">
    <text evidence="3">The sequence shown here is derived from an EMBL/GenBank/DDBJ whole genome shotgun (WGS) entry which is preliminary data.</text>
</comment>
<keyword evidence="1" id="KW-1133">Transmembrane helix</keyword>
<feature type="transmembrane region" description="Helical" evidence="1">
    <location>
        <begin position="20"/>
        <end position="40"/>
    </location>
</feature>
<accession>A0A5B0WNY7</accession>
<reference evidence="3 4" key="1">
    <citation type="submission" date="2019-09" db="EMBL/GenBank/DDBJ databases">
        <authorList>
            <person name="Chen X.-Y."/>
        </authorList>
    </citation>
    <scope>NUCLEOTIDE SEQUENCE [LARGE SCALE GENOMIC DNA]</scope>
    <source>
        <strain evidence="3 4">NY5</strain>
    </source>
</reference>
<dbReference type="Proteomes" id="UP000323708">
    <property type="component" value="Unassembled WGS sequence"/>
</dbReference>
<feature type="domain" description="Type 4 fimbrial biogenesis protein PilX N-terminal" evidence="2">
    <location>
        <begin position="18"/>
        <end position="67"/>
    </location>
</feature>
<proteinExistence type="predicted"/>
<evidence type="ECO:0000259" key="2">
    <source>
        <dbReference type="Pfam" id="PF14341"/>
    </source>
</evidence>
<evidence type="ECO:0000313" key="3">
    <source>
        <dbReference type="EMBL" id="KAA1188486.1"/>
    </source>
</evidence>
<keyword evidence="1" id="KW-0812">Transmembrane</keyword>
<evidence type="ECO:0000313" key="4">
    <source>
        <dbReference type="Proteomes" id="UP000323708"/>
    </source>
</evidence>